<accession>A0A1I6TJU6</accession>
<dbReference type="InterPro" id="IPR051802">
    <property type="entry name" value="YfhM-like"/>
</dbReference>
<protein>
    <submittedName>
        <fullName evidence="3">MG2 domain-containing protein</fullName>
    </submittedName>
</protein>
<dbReference type="PANTHER" id="PTHR40094">
    <property type="entry name" value="ALPHA-2-MACROGLOBULIN HOMOLOG"/>
    <property type="match status" value="1"/>
</dbReference>
<dbReference type="InterPro" id="IPR001599">
    <property type="entry name" value="Macroglobln_a2"/>
</dbReference>
<name>A0A1I6TJU6_9SPHI</name>
<dbReference type="EMBL" id="FOZZ01000006">
    <property type="protein sequence ID" value="SFS89532.1"/>
    <property type="molecule type" value="Genomic_DNA"/>
</dbReference>
<dbReference type="SUPFAM" id="SSF56935">
    <property type="entry name" value="Porins"/>
    <property type="match status" value="1"/>
</dbReference>
<dbReference type="Proteomes" id="UP000198785">
    <property type="component" value="Unassembled WGS sequence"/>
</dbReference>
<keyword evidence="4" id="KW-1185">Reference proteome</keyword>
<dbReference type="InterPro" id="IPR037066">
    <property type="entry name" value="Plug_dom_sf"/>
</dbReference>
<dbReference type="SUPFAM" id="SSF48239">
    <property type="entry name" value="Terpenoid cyclases/Protein prenyltransferases"/>
    <property type="match status" value="1"/>
</dbReference>
<evidence type="ECO:0000259" key="2">
    <source>
        <dbReference type="SMART" id="SM01360"/>
    </source>
</evidence>
<dbReference type="Pfam" id="PF17973">
    <property type="entry name" value="bMG10"/>
    <property type="match status" value="1"/>
</dbReference>
<dbReference type="GO" id="GO:0004866">
    <property type="term" value="F:endopeptidase inhibitor activity"/>
    <property type="evidence" value="ECO:0007669"/>
    <property type="project" value="InterPro"/>
</dbReference>
<dbReference type="Pfam" id="PF01835">
    <property type="entry name" value="MG2"/>
    <property type="match status" value="1"/>
</dbReference>
<dbReference type="RefSeq" id="WP_093365721.1">
    <property type="nucleotide sequence ID" value="NZ_FOZZ01000006.1"/>
</dbReference>
<organism evidence="3 4">
    <name type="scientific">Sphingobacterium wenxiniae</name>
    <dbReference type="NCBI Taxonomy" id="683125"/>
    <lineage>
        <taxon>Bacteria</taxon>
        <taxon>Pseudomonadati</taxon>
        <taxon>Bacteroidota</taxon>
        <taxon>Sphingobacteriia</taxon>
        <taxon>Sphingobacteriales</taxon>
        <taxon>Sphingobacteriaceae</taxon>
        <taxon>Sphingobacterium</taxon>
    </lineage>
</organism>
<gene>
    <name evidence="3" type="ORF">SAMN05660206_106195</name>
</gene>
<dbReference type="SMART" id="SM01360">
    <property type="entry name" value="A2M"/>
    <property type="match status" value="1"/>
</dbReference>
<dbReference type="Pfam" id="PF00207">
    <property type="entry name" value="A2M"/>
    <property type="match status" value="1"/>
</dbReference>
<dbReference type="InterPro" id="IPR041246">
    <property type="entry name" value="Bact_MG10"/>
</dbReference>
<feature type="domain" description="Alpha-2-macroglobulin" evidence="2">
    <location>
        <begin position="1231"/>
        <end position="1321"/>
    </location>
</feature>
<dbReference type="STRING" id="683125.SAMN05660206_106195"/>
<evidence type="ECO:0000313" key="4">
    <source>
        <dbReference type="Proteomes" id="UP000198785"/>
    </source>
</evidence>
<dbReference type="Gene3D" id="2.170.130.10">
    <property type="entry name" value="TonB-dependent receptor, plug domain"/>
    <property type="match status" value="1"/>
</dbReference>
<proteinExistence type="inferred from homology"/>
<comment type="similarity">
    <text evidence="1">Belongs to the protease inhibitor I39 (alpha-2-macroglobulin) family. Bacterial alpha-2-macroglobulin subfamily.</text>
</comment>
<dbReference type="OrthoDB" id="9767116at2"/>
<dbReference type="Gene3D" id="1.50.10.20">
    <property type="match status" value="1"/>
</dbReference>
<reference evidence="3" key="1">
    <citation type="submission" date="2016-10" db="EMBL/GenBank/DDBJ databases">
        <authorList>
            <person name="de Groot N.N."/>
        </authorList>
    </citation>
    <scope>NUCLEOTIDE SEQUENCE [LARGE SCALE GENOMIC DNA]</scope>
    <source>
        <strain evidence="3">DSM 22789</strain>
    </source>
</reference>
<dbReference type="InterPro" id="IPR008930">
    <property type="entry name" value="Terpenoid_cyclase/PrenylTrfase"/>
</dbReference>
<sequence>MKSLFISVIISILPLLGLAQSFEAQWKEVERLIQIKNYAQTQPILSAIKRDAKATGNSPEWIRAILAEHHALTVNMTTDSAFYRVQRHFEEQLSIANKIEKNILNNLYAQFLSRNIFQTRVENTGHFLSWEENRRKSFVDSIFNSSLNDPDLLLKQPIEKWHTLLSHQQNQSLAPTVYHLLVYAYNDFLNSYGSAKEINKNGTLLFNSLQQINKTQGYTNAYAYLLFYPYTHTNLWEIHRQETQIEKLLNDHQSDYNAHILLLLANAWKIHDDNRKAIQYLNKALQDYPTSPWADDVKKLYDELTQASATMEISNFALPNKYTPVKLHARNTDKVFIRVYNITNTPQSYKEYKTQYDSLSHRVNINAPLSYEETVYLKSFDDYNSHITNYKINPLPYGNYKVLIANNPDFLDNGQEYDVSQIDFIVSNIFVSPVIEAEGNHTTDYLYTTLLVNRKTGLPYANENISLYYFEKDKPTQISTLKTDKNGVFNYLADYHKNRYELEDQLLFIPSEDQFIPLDYLNNIPNHIREQETKTPQNDALLLIDRAIYRPGQEVFFKAILYIDDALKGKVIPNQSVKIVHKDANDQPIDTLNLVTNAFGSVDGRFQIPQKTLNGSFHLEIHQNNRLLAEKYYSVEEYKRPTFKVSFNENKNTYTKQDTARFTGTVETLSGASLSHTSVKYKVSFYDEEHYKQIDYVDSITTTDLNGKFTFNIPLTDPIFHSQKEISLQFYAEAINETGEIQQGYGSYNYADQPLDIAIITPSPIAAEKWENIIVKTTNPNGFPLSAKGILHVYKYDSPTIIQSDRKAFDFKSEYHILDTADYQTYFPHDFDKQDIMTERPKTLVGTFAFESTGIDTVRIDSKHYTYGSYLIEAHSIQGSDTIKASRTIQLFIENSQKTTDKEFLTVQLDRSTYAIGDKVTMDFKTDFEQAGGIYLWKVKGDTKSPVVFLPFKGGHTSYTQSISEEDFQHNTWFEIMMMQENKMVTRRKNIPIIRTDKSLAIQTNTFRDKITPGQKETWSFTIKNKENKTDNIEVLASMYDTALDQFREHTFPSVFPLSRNSYWHQIRSGWSMYNYNHYIPAHNLFSNNWDRQISMRPPSPPTFRNYGLGETNLMFIGGEGTLDEVVVVGYDGDFTDRLESNTSGVAVRGAVSTNSEQQPLYIIDGNIIVDFKQNTLSSDDIHTISVLQSEEAVAIYGADAANGAILIITKEGHKVNQLAQAQTRSNLQETAFFLPDLHTDAEGNIRFTFESPEALTRWKLMLFAHTEDLKAGTSSFFTQTQKQLMVRPNLPRFLREGDEIVIKSQIQNLSTVIQTGTAKLEIINPENNEVISAAFFNDTELRDFSVEAKGNTMVSWKLQIPKDYPIVQIKVVGATEEFSDGEVHELAILPNRILITDSRKIVLESDQSDTFTIPAAAKDNLQAKIQIQSNPILEIISALDYLKNYPYECNEQIASKWYALKMLQYIQSHYPSIHNYFDRINPDKATTKLEENSTLSELVIAEMPWVKQIQNDKDKVKSLARLFKTNFRSEIYTLEQKLQKAQLENGAFSWFSGGKSDTNISIRLLEIFGKVGKLDEALITDDIRNIGRQLIHFLDQDTTVYGTHASTQIALDYLYARSLWNEQPLSTEKIEHLRKHIDLTSSYTADQPAGFAAKAWLVNMQYDYCIASVEVKNRILQEAIYDQERGMYWESNARYYNSMSMQSYMIEAYKQLDSTKLDYIAQWVYYSKQNEHWKTTWNTVDAIYALLLTNNPLDFTLDNNVSIAIDNKPVITDDKVLGQVSKVLTSAELRTDKAINIINNNNRKIYGGIYHQYFVSLKDVRSTQKELSISKKVFVQKGAEWIESTSFKTGDKIKVQLMVVNNEPLHYVHLRDDRAAGFEPVYQSSGYQFWKGYYFTINDASTNYFFDFLPPGRHLYEYEVKTNNSGSFSSGIAQIIGMYNPTVNARSGNISIKIEE</sequence>
<dbReference type="PANTHER" id="PTHR40094:SF1">
    <property type="entry name" value="UBIQUITIN DOMAIN-CONTAINING PROTEIN"/>
    <property type="match status" value="1"/>
</dbReference>
<evidence type="ECO:0000256" key="1">
    <source>
        <dbReference type="ARBA" id="ARBA00010556"/>
    </source>
</evidence>
<evidence type="ECO:0000313" key="3">
    <source>
        <dbReference type="EMBL" id="SFS89532.1"/>
    </source>
</evidence>
<dbReference type="InterPro" id="IPR002890">
    <property type="entry name" value="MG2"/>
</dbReference>
<dbReference type="Gene3D" id="2.60.40.1930">
    <property type="match status" value="1"/>
</dbReference>